<accession>A0A438BS56</accession>
<dbReference type="Gene3D" id="3.30.420.10">
    <property type="entry name" value="Ribonuclease H-like superfamily/Ribonuclease H"/>
    <property type="match status" value="1"/>
</dbReference>
<dbReference type="AlphaFoldDB" id="A0A438BS56"/>
<dbReference type="PANTHER" id="PTHR42648">
    <property type="entry name" value="TRANSPOSASE, PUTATIVE-RELATED"/>
    <property type="match status" value="1"/>
</dbReference>
<name>A0A438BS56_VITVI</name>
<organism evidence="2 3">
    <name type="scientific">Vitis vinifera</name>
    <name type="common">Grape</name>
    <dbReference type="NCBI Taxonomy" id="29760"/>
    <lineage>
        <taxon>Eukaryota</taxon>
        <taxon>Viridiplantae</taxon>
        <taxon>Streptophyta</taxon>
        <taxon>Embryophyta</taxon>
        <taxon>Tracheophyta</taxon>
        <taxon>Spermatophyta</taxon>
        <taxon>Magnoliopsida</taxon>
        <taxon>eudicotyledons</taxon>
        <taxon>Gunneridae</taxon>
        <taxon>Pentapetalae</taxon>
        <taxon>rosids</taxon>
        <taxon>Vitales</taxon>
        <taxon>Vitaceae</taxon>
        <taxon>Viteae</taxon>
        <taxon>Vitis</taxon>
    </lineage>
</organism>
<evidence type="ECO:0000259" key="1">
    <source>
        <dbReference type="PROSITE" id="PS50994"/>
    </source>
</evidence>
<evidence type="ECO:0000313" key="2">
    <source>
        <dbReference type="EMBL" id="RVW13805.1"/>
    </source>
</evidence>
<dbReference type="GO" id="GO:0015074">
    <property type="term" value="P:DNA integration"/>
    <property type="evidence" value="ECO:0007669"/>
    <property type="project" value="InterPro"/>
</dbReference>
<dbReference type="InterPro" id="IPR012337">
    <property type="entry name" value="RNaseH-like_sf"/>
</dbReference>
<dbReference type="Pfam" id="PF13976">
    <property type="entry name" value="gag_pre-integrs"/>
    <property type="match status" value="1"/>
</dbReference>
<feature type="domain" description="Integrase catalytic" evidence="1">
    <location>
        <begin position="113"/>
        <end position="216"/>
    </location>
</feature>
<dbReference type="PROSITE" id="PS50994">
    <property type="entry name" value="INTEGRASE"/>
    <property type="match status" value="1"/>
</dbReference>
<proteinExistence type="predicted"/>
<reference evidence="2 3" key="1">
    <citation type="journal article" date="2018" name="PLoS Genet.">
        <title>Population sequencing reveals clonal diversity and ancestral inbreeding in the grapevine cultivar Chardonnay.</title>
        <authorList>
            <person name="Roach M.J."/>
            <person name="Johnson D.L."/>
            <person name="Bohlmann J."/>
            <person name="van Vuuren H.J."/>
            <person name="Jones S.J."/>
            <person name="Pretorius I.S."/>
            <person name="Schmidt S.A."/>
            <person name="Borneman A.R."/>
        </authorList>
    </citation>
    <scope>NUCLEOTIDE SEQUENCE [LARGE SCALE GENOMIC DNA]</scope>
    <source>
        <strain evidence="3">cv. Chardonnay</strain>
        <tissue evidence="2">Leaf</tissue>
    </source>
</reference>
<dbReference type="SUPFAM" id="SSF53098">
    <property type="entry name" value="Ribonuclease H-like"/>
    <property type="match status" value="1"/>
</dbReference>
<evidence type="ECO:0000313" key="3">
    <source>
        <dbReference type="Proteomes" id="UP000288805"/>
    </source>
</evidence>
<gene>
    <name evidence="2" type="primary">POLX_16</name>
    <name evidence="2" type="ORF">CK203_083629</name>
</gene>
<dbReference type="GO" id="GO:0003676">
    <property type="term" value="F:nucleic acid binding"/>
    <property type="evidence" value="ECO:0007669"/>
    <property type="project" value="InterPro"/>
</dbReference>
<dbReference type="InterPro" id="IPR001584">
    <property type="entry name" value="Integrase_cat-core"/>
</dbReference>
<dbReference type="InterPro" id="IPR036397">
    <property type="entry name" value="RNaseH_sf"/>
</dbReference>
<comment type="caution">
    <text evidence="2">The sequence shown here is derived from an EMBL/GenBank/DDBJ whole genome shotgun (WGS) entry which is preliminary data.</text>
</comment>
<dbReference type="Proteomes" id="UP000288805">
    <property type="component" value="Unassembled WGS sequence"/>
</dbReference>
<dbReference type="EMBL" id="QGNW01002645">
    <property type="protein sequence ID" value="RVW13805.1"/>
    <property type="molecule type" value="Genomic_DNA"/>
</dbReference>
<dbReference type="InterPro" id="IPR025724">
    <property type="entry name" value="GAG-pre-integrase_dom"/>
</dbReference>
<dbReference type="PANTHER" id="PTHR42648:SF28">
    <property type="entry name" value="TRANSPOSON-ENCODED PROTEIN WITH RIBONUCLEASE H-LIKE AND RETROVIRUS ZINC FINGER-LIKE DOMAINS"/>
    <property type="match status" value="1"/>
</dbReference>
<protein>
    <submittedName>
        <fullName evidence="2">Retrovirus-related Pol polyprotein from transposon TNT 1-94</fullName>
    </submittedName>
</protein>
<dbReference type="InterPro" id="IPR039537">
    <property type="entry name" value="Retrotran_Ty1/copia-like"/>
</dbReference>
<sequence>MIETNIVDVHANSWWLATGATIHVTNSLQEMTKKRRSSKHEEFVYMVGCKRARMILSSSMLWHKRLGHISRQRLERLVRDGVLSDLDFSNFKTCVVCLKGKMTTKTRNEKIDRCEGTLDLIHIDICGPLTPTVLGGYNYFITFIDDFSRYGYVELIHEKSDSLNVFKTFKTKVELQLGKPIKAVKSDRGGEYYGKYDETRRNPGPFAKFLLECSIDARYSILKDCDIYLNQAPSKSVPKTPYELWSGKIPSLHHFHVWRCKAEVRPYNPQSKKLDPKTISGFFVAALCLCFSKDLLSYVCSALRHEIYASRTLTLDKVCNRHSFTDLLFFSAVTVLASASYSREFRDLSTVAQASALLAVVSCINSICLKRGLEDSGT</sequence>